<evidence type="ECO:0000313" key="2">
    <source>
        <dbReference type="EMBL" id="QDT25996.1"/>
    </source>
</evidence>
<sequence precursor="true">MKRNQVWGMTLAFLASICLAGSLQAGEESGWVKLFNGKNLNGWTQHNGTATYKVEDGTIVGTTSEGSPNSFMCTKKNYGDFELEFEVKVADELNSGCQIRSQQKDGNGRVNGPQVEIEASGKNGAEAGYVYGEATGRGWLTPEKRLKPHKAMKDGEWNKFRIVAKGPRIQTWINGKQIEDLTDEAIYKTHPTGFIGLQVHGIKKGTGPYSVAWKNIRIKELD</sequence>
<organism evidence="2 3">
    <name type="scientific">Gimesia panareensis</name>
    <dbReference type="NCBI Taxonomy" id="2527978"/>
    <lineage>
        <taxon>Bacteria</taxon>
        <taxon>Pseudomonadati</taxon>
        <taxon>Planctomycetota</taxon>
        <taxon>Planctomycetia</taxon>
        <taxon>Planctomycetales</taxon>
        <taxon>Planctomycetaceae</taxon>
        <taxon>Gimesia</taxon>
    </lineage>
</organism>
<dbReference type="Proteomes" id="UP000315647">
    <property type="component" value="Chromosome"/>
</dbReference>
<feature type="domain" description="3-keto-alpha-glucoside-1,2-lyase/3-keto-2-hydroxy-glucal hydratase" evidence="1">
    <location>
        <begin position="30"/>
        <end position="219"/>
    </location>
</feature>
<name>A0A517Q2Y3_9PLAN</name>
<dbReference type="Gene3D" id="2.60.120.560">
    <property type="entry name" value="Exo-inulinase, domain 1"/>
    <property type="match status" value="1"/>
</dbReference>
<dbReference type="AlphaFoldDB" id="A0A517Q2Y3"/>
<dbReference type="GO" id="GO:0016787">
    <property type="term" value="F:hydrolase activity"/>
    <property type="evidence" value="ECO:0007669"/>
    <property type="project" value="InterPro"/>
</dbReference>
<evidence type="ECO:0000259" key="1">
    <source>
        <dbReference type="Pfam" id="PF06439"/>
    </source>
</evidence>
<accession>A0A517Q2Y3</accession>
<dbReference type="InterPro" id="IPR010496">
    <property type="entry name" value="AL/BT2_dom"/>
</dbReference>
<dbReference type="RefSeq" id="WP_145105068.1">
    <property type="nucleotide sequence ID" value="NZ_CP036277.1"/>
</dbReference>
<dbReference type="EMBL" id="CP037421">
    <property type="protein sequence ID" value="QDT25996.1"/>
    <property type="molecule type" value="Genomic_DNA"/>
</dbReference>
<gene>
    <name evidence="2" type="ORF">Enr10x_12940</name>
</gene>
<keyword evidence="3" id="KW-1185">Reference proteome</keyword>
<reference evidence="2 3" key="1">
    <citation type="submission" date="2019-03" db="EMBL/GenBank/DDBJ databases">
        <title>Deep-cultivation of Planctomycetes and their phenomic and genomic characterization uncovers novel biology.</title>
        <authorList>
            <person name="Wiegand S."/>
            <person name="Jogler M."/>
            <person name="Boedeker C."/>
            <person name="Pinto D."/>
            <person name="Vollmers J."/>
            <person name="Rivas-Marin E."/>
            <person name="Kohn T."/>
            <person name="Peeters S.H."/>
            <person name="Heuer A."/>
            <person name="Rast P."/>
            <person name="Oberbeckmann S."/>
            <person name="Bunk B."/>
            <person name="Jeske O."/>
            <person name="Meyerdierks A."/>
            <person name="Storesund J.E."/>
            <person name="Kallscheuer N."/>
            <person name="Luecker S."/>
            <person name="Lage O.M."/>
            <person name="Pohl T."/>
            <person name="Merkel B.J."/>
            <person name="Hornburger P."/>
            <person name="Mueller R.-W."/>
            <person name="Bruemmer F."/>
            <person name="Labrenz M."/>
            <person name="Spormann A.M."/>
            <person name="Op den Camp H."/>
            <person name="Overmann J."/>
            <person name="Amann R."/>
            <person name="Jetten M.S.M."/>
            <person name="Mascher T."/>
            <person name="Medema M.H."/>
            <person name="Devos D.P."/>
            <person name="Kaster A.-K."/>
            <person name="Ovreas L."/>
            <person name="Rohde M."/>
            <person name="Galperin M.Y."/>
            <person name="Jogler C."/>
        </authorList>
    </citation>
    <scope>NUCLEOTIDE SEQUENCE [LARGE SCALE GENOMIC DNA]</scope>
    <source>
        <strain evidence="2 3">Enr10</strain>
    </source>
</reference>
<protein>
    <recommendedName>
        <fullName evidence="1">3-keto-alpha-glucoside-1,2-lyase/3-keto-2-hydroxy-glucal hydratase domain-containing protein</fullName>
    </recommendedName>
</protein>
<evidence type="ECO:0000313" key="3">
    <source>
        <dbReference type="Proteomes" id="UP000315647"/>
    </source>
</evidence>
<accession>A0A518A2G8</accession>
<dbReference type="Pfam" id="PF06439">
    <property type="entry name" value="3keto-disac_hyd"/>
    <property type="match status" value="1"/>
</dbReference>
<proteinExistence type="predicted"/>